<dbReference type="GO" id="GO:0004352">
    <property type="term" value="F:glutamate dehydrogenase (NAD+) activity"/>
    <property type="evidence" value="ECO:0007669"/>
    <property type="project" value="TreeGrafter"/>
</dbReference>
<dbReference type="InterPro" id="IPR006097">
    <property type="entry name" value="Glu/Leu/Phe/Val/Trp_DH_dimer"/>
</dbReference>
<proteinExistence type="inferred from homology"/>
<accession>A0A832X630</accession>
<comment type="caution">
    <text evidence="10">The sequence shown here is derived from an EMBL/GenBank/DDBJ whole genome shotgun (WGS) entry which is preliminary data.</text>
</comment>
<keyword evidence="11" id="KW-1185">Reference proteome</keyword>
<dbReference type="FunFam" id="3.40.50.10860:FF:000003">
    <property type="entry name" value="Glutamate dehydrogenase"/>
    <property type="match status" value="1"/>
</dbReference>
<evidence type="ECO:0000259" key="9">
    <source>
        <dbReference type="SMART" id="SM00839"/>
    </source>
</evidence>
<evidence type="ECO:0000256" key="3">
    <source>
        <dbReference type="ARBA" id="ARBA00023002"/>
    </source>
</evidence>
<dbReference type="SMART" id="SM00839">
    <property type="entry name" value="ELFV_dehydrog"/>
    <property type="match status" value="1"/>
</dbReference>
<dbReference type="PIRSF" id="PIRSF000185">
    <property type="entry name" value="Glu_DH"/>
    <property type="match status" value="1"/>
</dbReference>
<dbReference type="InterPro" id="IPR006096">
    <property type="entry name" value="Glu/Leu/Phe/Val/Trp_DH_C"/>
</dbReference>
<keyword evidence="6" id="KW-0520">NAD</keyword>
<evidence type="ECO:0000256" key="1">
    <source>
        <dbReference type="ARBA" id="ARBA00006382"/>
    </source>
</evidence>
<dbReference type="InterPro" id="IPR036291">
    <property type="entry name" value="NAD(P)-bd_dom_sf"/>
</dbReference>
<feature type="domain" description="Glutamate/phenylalanine/leucine/valine/L-tryptophan dehydrogenase C-terminal" evidence="9">
    <location>
        <begin position="190"/>
        <end position="430"/>
    </location>
</feature>
<dbReference type="GO" id="GO:0000166">
    <property type="term" value="F:nucleotide binding"/>
    <property type="evidence" value="ECO:0007669"/>
    <property type="project" value="UniProtKB-KW"/>
</dbReference>
<dbReference type="Pfam" id="PF00208">
    <property type="entry name" value="ELFV_dehydrog"/>
    <property type="match status" value="1"/>
</dbReference>
<dbReference type="EMBL" id="DVAB01000023">
    <property type="protein sequence ID" value="HIK00440.1"/>
    <property type="molecule type" value="Genomic_DNA"/>
</dbReference>
<dbReference type="Proteomes" id="UP000646946">
    <property type="component" value="Unassembled WGS sequence"/>
</dbReference>
<gene>
    <name evidence="10" type="ORF">H1016_02785</name>
</gene>
<keyword evidence="3 4" id="KW-0560">Oxidoreductase</keyword>
<feature type="active site" description="Proton donor" evidence="5">
    <location>
        <position position="113"/>
    </location>
</feature>
<keyword evidence="6" id="KW-0547">Nucleotide-binding</keyword>
<evidence type="ECO:0000313" key="11">
    <source>
        <dbReference type="Proteomes" id="UP000646946"/>
    </source>
</evidence>
<dbReference type="SUPFAM" id="SSF51735">
    <property type="entry name" value="NAD(P)-binding Rossmann-fold domains"/>
    <property type="match status" value="1"/>
</dbReference>
<protein>
    <recommendedName>
        <fullName evidence="4">Glutamate dehydrogenase</fullName>
    </recommendedName>
</protein>
<dbReference type="InterPro" id="IPR046346">
    <property type="entry name" value="Aminoacid_DH-like_N_sf"/>
</dbReference>
<dbReference type="PRINTS" id="PR00082">
    <property type="entry name" value="GLFDHDRGNASE"/>
</dbReference>
<feature type="site" description="Important for catalysis" evidence="7">
    <location>
        <position position="153"/>
    </location>
</feature>
<feature type="binding site" evidence="6">
    <location>
        <position position="366"/>
    </location>
    <ligand>
        <name>substrate</name>
    </ligand>
</feature>
<dbReference type="Pfam" id="PF02812">
    <property type="entry name" value="ELFV_dehydrog_N"/>
    <property type="match status" value="1"/>
</dbReference>
<comment type="subunit">
    <text evidence="2">Homohexamer.</text>
</comment>
<evidence type="ECO:0000256" key="8">
    <source>
        <dbReference type="RuleBase" id="RU004417"/>
    </source>
</evidence>
<dbReference type="InterPro" id="IPR033524">
    <property type="entry name" value="Glu/Leu/Phe/Val_DH_AS"/>
</dbReference>
<evidence type="ECO:0000256" key="5">
    <source>
        <dbReference type="PIRSR" id="PIRSR000185-1"/>
    </source>
</evidence>
<organism evidence="10 11">
    <name type="scientific">Candidatus Naiadarchaeum limnaeum</name>
    <dbReference type="NCBI Taxonomy" id="2756139"/>
    <lineage>
        <taxon>Archaea</taxon>
        <taxon>Candidatus Undinarchaeota</taxon>
        <taxon>Candidatus Undinarchaeia</taxon>
        <taxon>Candidatus Naiadarchaeales</taxon>
        <taxon>Candidatus Naiadarchaeaceae</taxon>
        <taxon>Candidatus Naiadarchaeum</taxon>
    </lineage>
</organism>
<evidence type="ECO:0000313" key="10">
    <source>
        <dbReference type="EMBL" id="HIK00440.1"/>
    </source>
</evidence>
<dbReference type="InterPro" id="IPR033922">
    <property type="entry name" value="NAD_bind_Glu_DH"/>
</dbReference>
<sequence>MGKPKRKVSKAENPFENSLKQLEAAQKIAKIEPSVYEILRTPQRILDVKIPVKLDSGKTKVFTGYRVQYSDARGPCKGGIRYHPSVSLDEVKALSSWMTWKCATVDLPYGGAKGGVICNPKAMSKTELERLSRGYMRAIARFIGPDIDIPAPDVYTTGEIMLWMVDEYSKIVGHYEPAVITGKPPDKGGSEGREEATGYGGAFIVREVVNHLNLNPKETTVAIQGFGNVGSNVAEALFNMGFKIVGLSDSTGGVYAKDGLDTTKIIPCKEEVGGTVLSCAHLGMMARAMHLDKVSNEQLLELPVDILIPAALENVITGKNAQKIKAKVIVELANGPTTPEADKILHKKGVFLVPDILANSGGVIGSYFEWIQNKKNEHWKKDDVLNRVDEILAKSFDAVLKTSQEHKVDMRTAALVLAMRRVADAIKKRGY</sequence>
<evidence type="ECO:0000256" key="2">
    <source>
        <dbReference type="ARBA" id="ARBA00011643"/>
    </source>
</evidence>
<feature type="binding site" evidence="6">
    <location>
        <position position="101"/>
    </location>
    <ligand>
        <name>substrate</name>
    </ligand>
</feature>
<name>A0A832X630_9ARCH</name>
<dbReference type="GO" id="GO:0006538">
    <property type="term" value="P:L-glutamate catabolic process"/>
    <property type="evidence" value="ECO:0007669"/>
    <property type="project" value="TreeGrafter"/>
</dbReference>
<comment type="similarity">
    <text evidence="1 4 8">Belongs to the Glu/Leu/Phe/Val dehydrogenases family.</text>
</comment>
<dbReference type="PANTHER" id="PTHR11606:SF13">
    <property type="entry name" value="GLUTAMATE DEHYDROGENASE 1, MITOCHONDRIAL"/>
    <property type="match status" value="1"/>
</dbReference>
<dbReference type="Gene3D" id="3.40.50.10860">
    <property type="entry name" value="Leucine Dehydrogenase, chain A, domain 1"/>
    <property type="match status" value="1"/>
</dbReference>
<evidence type="ECO:0000256" key="7">
    <source>
        <dbReference type="PIRSR" id="PIRSR000185-3"/>
    </source>
</evidence>
<dbReference type="PROSITE" id="PS00074">
    <property type="entry name" value="GLFV_DEHYDROGENASE"/>
    <property type="match status" value="1"/>
</dbReference>
<dbReference type="Gene3D" id="3.40.50.720">
    <property type="entry name" value="NAD(P)-binding Rossmann-like Domain"/>
    <property type="match status" value="1"/>
</dbReference>
<reference evidence="10 11" key="1">
    <citation type="journal article" name="Nat. Commun.">
        <title>Undinarchaeota illuminate DPANN phylogeny and the impact of gene transfer on archaeal evolution.</title>
        <authorList>
            <person name="Dombrowski N."/>
            <person name="Williams T.A."/>
            <person name="Sun J."/>
            <person name="Woodcroft B.J."/>
            <person name="Lee J.H."/>
            <person name="Minh B.Q."/>
            <person name="Rinke C."/>
            <person name="Spang A."/>
        </authorList>
    </citation>
    <scope>NUCLEOTIDE SEQUENCE [LARGE SCALE GENOMIC DNA]</scope>
    <source>
        <strain evidence="10">MAG_bin1129</strain>
    </source>
</reference>
<dbReference type="SUPFAM" id="SSF53223">
    <property type="entry name" value="Aminoacid dehydrogenase-like, N-terminal domain"/>
    <property type="match status" value="1"/>
</dbReference>
<dbReference type="AlphaFoldDB" id="A0A832X630"/>
<dbReference type="InterPro" id="IPR006095">
    <property type="entry name" value="Glu/Leu/Phe/Val/Trp_DH"/>
</dbReference>
<evidence type="ECO:0000256" key="4">
    <source>
        <dbReference type="PIRNR" id="PIRNR000185"/>
    </source>
</evidence>
<dbReference type="InterPro" id="IPR014362">
    <property type="entry name" value="Glu_DH"/>
</dbReference>
<evidence type="ECO:0000256" key="6">
    <source>
        <dbReference type="PIRSR" id="PIRSR000185-2"/>
    </source>
</evidence>
<feature type="binding site" evidence="6">
    <location>
        <position position="197"/>
    </location>
    <ligand>
        <name>NAD(+)</name>
        <dbReference type="ChEBI" id="CHEBI:57540"/>
    </ligand>
</feature>
<feature type="binding site" evidence="6">
    <location>
        <position position="228"/>
    </location>
    <ligand>
        <name>NAD(+)</name>
        <dbReference type="ChEBI" id="CHEBI:57540"/>
    </ligand>
</feature>
<dbReference type="CDD" id="cd01076">
    <property type="entry name" value="NAD_bind_1_Glu_DH"/>
    <property type="match status" value="1"/>
</dbReference>
<dbReference type="PANTHER" id="PTHR11606">
    <property type="entry name" value="GLUTAMATE DEHYDROGENASE"/>
    <property type="match status" value="1"/>
</dbReference>
<feature type="binding site" evidence="6">
    <location>
        <position position="77"/>
    </location>
    <ligand>
        <name>substrate</name>
    </ligand>
</feature>